<feature type="chain" id="PRO_5046596266" description="Secreted protein" evidence="2">
    <location>
        <begin position="24"/>
        <end position="420"/>
    </location>
</feature>
<feature type="compositionally biased region" description="Basic and acidic residues" evidence="1">
    <location>
        <begin position="110"/>
        <end position="124"/>
    </location>
</feature>
<gene>
    <name evidence="3" type="ORF">ACFP3J_00585</name>
</gene>
<keyword evidence="4" id="KW-1185">Reference proteome</keyword>
<dbReference type="EMBL" id="JBHSOE010000001">
    <property type="protein sequence ID" value="MFC5653989.1"/>
    <property type="molecule type" value="Genomic_DNA"/>
</dbReference>
<feature type="signal peptide" evidence="2">
    <location>
        <begin position="1"/>
        <end position="23"/>
    </location>
</feature>
<evidence type="ECO:0000256" key="2">
    <source>
        <dbReference type="SAM" id="SignalP"/>
    </source>
</evidence>
<dbReference type="RefSeq" id="WP_344348041.1">
    <property type="nucleotide sequence ID" value="NZ_BAAASM010000014.1"/>
</dbReference>
<protein>
    <recommendedName>
        <fullName evidence="5">Secreted protein</fullName>
    </recommendedName>
</protein>
<evidence type="ECO:0000313" key="3">
    <source>
        <dbReference type="EMBL" id="MFC5653989.1"/>
    </source>
</evidence>
<evidence type="ECO:0000313" key="4">
    <source>
        <dbReference type="Proteomes" id="UP001596065"/>
    </source>
</evidence>
<feature type="compositionally biased region" description="Polar residues" evidence="1">
    <location>
        <begin position="197"/>
        <end position="207"/>
    </location>
</feature>
<keyword evidence="2" id="KW-0732">Signal</keyword>
<sequence length="420" mass="43502">MRRWKPVLLAAALALSAAGPTAAASSVAAPAPTVPACAWEPLGYQTSNVAYPDTNARYWLLRYTVREGLTIRLDGRFPDARYASVATYDARRSSFTGPGGTPSALTDHQLLPDRGSRNPYREPARPGGKFTVTVAEAPADRPNALPLAPAGTPEGAEGTVVYRIYLPHGGFRLPKVTFVQGGHRVRVATCADALSPGASTAGASTGPSVGAPSGTASPAGEGTPPRPAFSRSGGDGLYPNPDNAYLSTGFEAPPAGQVLVVRGKAPTATAGDRARPWPAGSARVRYWSMCDNLWWGPGEVVANPLPGGGVDPGCRADFDTRLSSDGTYTYAVGTEDQRAAVERVPGVTFLPLSSATPTARHLLILRNMVAAPGFAEAIQRVPVGSGPARTAEVMGAYYPEAAYCDLGALARSGPDACTGS</sequence>
<evidence type="ECO:0008006" key="5">
    <source>
        <dbReference type="Google" id="ProtNLM"/>
    </source>
</evidence>
<reference evidence="4" key="1">
    <citation type="journal article" date="2019" name="Int. J. Syst. Evol. Microbiol.">
        <title>The Global Catalogue of Microorganisms (GCM) 10K type strain sequencing project: providing services to taxonomists for standard genome sequencing and annotation.</title>
        <authorList>
            <consortium name="The Broad Institute Genomics Platform"/>
            <consortium name="The Broad Institute Genome Sequencing Center for Infectious Disease"/>
            <person name="Wu L."/>
            <person name="Ma J."/>
        </authorList>
    </citation>
    <scope>NUCLEOTIDE SEQUENCE [LARGE SCALE GENOMIC DNA]</scope>
    <source>
        <strain evidence="4">KCTC 5701</strain>
    </source>
</reference>
<feature type="region of interest" description="Disordered" evidence="1">
    <location>
        <begin position="93"/>
        <end position="127"/>
    </location>
</feature>
<comment type="caution">
    <text evidence="3">The sequence shown here is derived from an EMBL/GenBank/DDBJ whole genome shotgun (WGS) entry which is preliminary data.</text>
</comment>
<dbReference type="Proteomes" id="UP001596065">
    <property type="component" value="Unassembled WGS sequence"/>
</dbReference>
<organism evidence="3 4">
    <name type="scientific">Streptomyces nogalater</name>
    <dbReference type="NCBI Taxonomy" id="38314"/>
    <lineage>
        <taxon>Bacteria</taxon>
        <taxon>Bacillati</taxon>
        <taxon>Actinomycetota</taxon>
        <taxon>Actinomycetes</taxon>
        <taxon>Kitasatosporales</taxon>
        <taxon>Streptomycetaceae</taxon>
        <taxon>Streptomyces</taxon>
    </lineage>
</organism>
<accession>A0ABW0WB67</accession>
<proteinExistence type="predicted"/>
<evidence type="ECO:0000256" key="1">
    <source>
        <dbReference type="SAM" id="MobiDB-lite"/>
    </source>
</evidence>
<name>A0ABW0WB67_STRNO</name>
<feature type="region of interest" description="Disordered" evidence="1">
    <location>
        <begin position="197"/>
        <end position="242"/>
    </location>
</feature>